<accession>A0A1T5FIP2</accession>
<reference evidence="1 2" key="1">
    <citation type="submission" date="2017-02" db="EMBL/GenBank/DDBJ databases">
        <authorList>
            <person name="Peterson S.W."/>
        </authorList>
    </citation>
    <scope>NUCLEOTIDE SEQUENCE [LARGE SCALE GENOMIC DNA]</scope>
    <source>
        <strain evidence="1 2">DSM 22899</strain>
    </source>
</reference>
<proteinExistence type="predicted"/>
<name>A0A1T5FIP2_9SPHI</name>
<dbReference type="AlphaFoldDB" id="A0A1T5FIP2"/>
<dbReference type="STRING" id="623280.SAMN05660226_04017"/>
<keyword evidence="2" id="KW-1185">Reference proteome</keyword>
<evidence type="ECO:0000313" key="2">
    <source>
        <dbReference type="Proteomes" id="UP000190541"/>
    </source>
</evidence>
<gene>
    <name evidence="1" type="ORF">SAMN05660226_04017</name>
</gene>
<sequence>MASIFKSIFSKNGSANSTLAVKHTEEVDRKDVTEELFVEKKPVMEDGFMSSNKGILAIYHYLEGDFESKGFNDAMISPDESYKQENIRLIRYDLEIIIQKVRIYHDSLLKEMDFHIASRSRAGLVDLVEELKSRKTDLMEHIQKVNAIESSLMSNSGYCERAMLSYQRGFMKGMASITQASLLSKAL</sequence>
<dbReference type="RefSeq" id="WP_139378794.1">
    <property type="nucleotide sequence ID" value="NZ_FUYS01000016.1"/>
</dbReference>
<organism evidence="1 2">
    <name type="scientific">Parapedobacter luteus</name>
    <dbReference type="NCBI Taxonomy" id="623280"/>
    <lineage>
        <taxon>Bacteria</taxon>
        <taxon>Pseudomonadati</taxon>
        <taxon>Bacteroidota</taxon>
        <taxon>Sphingobacteriia</taxon>
        <taxon>Sphingobacteriales</taxon>
        <taxon>Sphingobacteriaceae</taxon>
        <taxon>Parapedobacter</taxon>
    </lineage>
</organism>
<protein>
    <submittedName>
        <fullName evidence="1">Uncharacterized protein</fullName>
    </submittedName>
</protein>
<dbReference type="Proteomes" id="UP000190541">
    <property type="component" value="Unassembled WGS sequence"/>
</dbReference>
<dbReference type="OrthoDB" id="1097927at2"/>
<evidence type="ECO:0000313" key="1">
    <source>
        <dbReference type="EMBL" id="SKB96039.1"/>
    </source>
</evidence>
<dbReference type="EMBL" id="FUYS01000016">
    <property type="protein sequence ID" value="SKB96039.1"/>
    <property type="molecule type" value="Genomic_DNA"/>
</dbReference>